<dbReference type="SUPFAM" id="SSF55797">
    <property type="entry name" value="PR-1-like"/>
    <property type="match status" value="1"/>
</dbReference>
<name>A0A0R3U5K1_MESCO</name>
<keyword evidence="3" id="KW-1185">Reference proteome</keyword>
<dbReference type="CDD" id="cd05380">
    <property type="entry name" value="CAP_euk"/>
    <property type="match status" value="1"/>
</dbReference>
<sequence>MQELKYSDDLAGKANKYVAGCKATKPNTESEADYAGLGMTTLTNPGDDLKKAILDTYNDEGKNYDYGSNNCSGTCDNYKQAVWANTTEVGCAKNECPEINSQAAEPESPPEPATKVLIVCFYRPT</sequence>
<dbReference type="STRING" id="53468.A0A0R3U5K1"/>
<dbReference type="InterPro" id="IPR014044">
    <property type="entry name" value="CAP_dom"/>
</dbReference>
<reference evidence="2 3" key="1">
    <citation type="submission" date="2018-10" db="EMBL/GenBank/DDBJ databases">
        <authorList>
            <consortium name="Pathogen Informatics"/>
        </authorList>
    </citation>
    <scope>NUCLEOTIDE SEQUENCE [LARGE SCALE GENOMIC DNA]</scope>
</reference>
<evidence type="ECO:0000313" key="2">
    <source>
        <dbReference type="EMBL" id="VDD76002.1"/>
    </source>
</evidence>
<dbReference type="OrthoDB" id="674273at2759"/>
<gene>
    <name evidence="2" type="ORF">MCOS_LOCUS2005</name>
</gene>
<dbReference type="AlphaFoldDB" id="A0A0R3U5K1"/>
<evidence type="ECO:0000313" key="3">
    <source>
        <dbReference type="Proteomes" id="UP000267029"/>
    </source>
</evidence>
<organism evidence="2 3">
    <name type="scientific">Mesocestoides corti</name>
    <name type="common">Flatworm</name>
    <dbReference type="NCBI Taxonomy" id="53468"/>
    <lineage>
        <taxon>Eukaryota</taxon>
        <taxon>Metazoa</taxon>
        <taxon>Spiralia</taxon>
        <taxon>Lophotrochozoa</taxon>
        <taxon>Platyhelminthes</taxon>
        <taxon>Cestoda</taxon>
        <taxon>Eucestoda</taxon>
        <taxon>Cyclophyllidea</taxon>
        <taxon>Mesocestoididae</taxon>
        <taxon>Mesocestoides</taxon>
    </lineage>
</organism>
<protein>
    <recommendedName>
        <fullName evidence="1">SCP domain-containing protein</fullName>
    </recommendedName>
</protein>
<dbReference type="Pfam" id="PF00188">
    <property type="entry name" value="CAP"/>
    <property type="match status" value="1"/>
</dbReference>
<evidence type="ECO:0000259" key="1">
    <source>
        <dbReference type="SMART" id="SM00198"/>
    </source>
</evidence>
<feature type="domain" description="SCP" evidence="1">
    <location>
        <begin position="1"/>
        <end position="125"/>
    </location>
</feature>
<proteinExistence type="predicted"/>
<dbReference type="PRINTS" id="PR00837">
    <property type="entry name" value="V5TPXLIKE"/>
</dbReference>
<accession>A0A0R3U5K1</accession>
<dbReference type="InterPro" id="IPR001283">
    <property type="entry name" value="CRISP-related"/>
</dbReference>
<dbReference type="Proteomes" id="UP000267029">
    <property type="component" value="Unassembled WGS sequence"/>
</dbReference>
<dbReference type="Gene3D" id="3.40.33.10">
    <property type="entry name" value="CAP"/>
    <property type="match status" value="1"/>
</dbReference>
<dbReference type="InterPro" id="IPR035940">
    <property type="entry name" value="CAP_sf"/>
</dbReference>
<dbReference type="SMART" id="SM00198">
    <property type="entry name" value="SCP"/>
    <property type="match status" value="1"/>
</dbReference>
<dbReference type="PANTHER" id="PTHR10334">
    <property type="entry name" value="CYSTEINE-RICH SECRETORY PROTEIN-RELATED"/>
    <property type="match status" value="1"/>
</dbReference>
<dbReference type="EMBL" id="UXSR01000297">
    <property type="protein sequence ID" value="VDD76002.1"/>
    <property type="molecule type" value="Genomic_DNA"/>
</dbReference>